<name>A0A3N1XRE2_9FIRM</name>
<reference evidence="2 3" key="1">
    <citation type="submission" date="2018-11" db="EMBL/GenBank/DDBJ databases">
        <title>Genomic Encyclopedia of Type Strains, Phase IV (KMG-IV): sequencing the most valuable type-strain genomes for metagenomic binning, comparative biology and taxonomic classification.</title>
        <authorList>
            <person name="Goeker M."/>
        </authorList>
    </citation>
    <scope>NUCLEOTIDE SEQUENCE [LARGE SCALE GENOMIC DNA]</scope>
    <source>
        <strain evidence="2 3">DSM 26537</strain>
    </source>
</reference>
<dbReference type="Proteomes" id="UP000273083">
    <property type="component" value="Unassembled WGS sequence"/>
</dbReference>
<gene>
    <name evidence="2" type="ORF">EDD66_103169</name>
</gene>
<proteinExistence type="predicted"/>
<dbReference type="OrthoDB" id="2045389at2"/>
<dbReference type="RefSeq" id="WP_123608682.1">
    <property type="nucleotide sequence ID" value="NZ_RJVG01000003.1"/>
</dbReference>
<keyword evidence="1" id="KW-0812">Transmembrane</keyword>
<dbReference type="EMBL" id="RJVG01000003">
    <property type="protein sequence ID" value="ROR29233.1"/>
    <property type="molecule type" value="Genomic_DNA"/>
</dbReference>
<comment type="caution">
    <text evidence="2">The sequence shown here is derived from an EMBL/GenBank/DDBJ whole genome shotgun (WGS) entry which is preliminary data.</text>
</comment>
<accession>A0A3N1XRE2</accession>
<dbReference type="AlphaFoldDB" id="A0A3N1XRE2"/>
<keyword evidence="1" id="KW-1133">Transmembrane helix</keyword>
<sequence>MTDFDEFETKLKDISDLDLDEKDMVKQLEKQINRRIRNICLKTIGVLLFLAGFLYLVINPIMNYGYLNPQKLENNDKGFTKYLRAYFETMRPYAEVVSVEIDKQGFGKYTVNLDMQNHIGKTMIGLPNVTMEIDKGKASVITDVKSMTTALIGRFESNWVKKDEFLKDLEELPDSSVVYLSIGVNTPIPLSELRKEDIQLDWIEFYNNVSQYQGGLSLNLCTLYEDTDERKKLSDKELKEIFLQNLDLLMTQPVLFQSLGIYSGSLQFFTLDEIKKTRESIDSQEELTIKNYCFSGKKQEVIEYLKKTDVYSIHVDDIQLTIW</sequence>
<evidence type="ECO:0000256" key="1">
    <source>
        <dbReference type="SAM" id="Phobius"/>
    </source>
</evidence>
<feature type="transmembrane region" description="Helical" evidence="1">
    <location>
        <begin position="39"/>
        <end position="58"/>
    </location>
</feature>
<organism evidence="2 3">
    <name type="scientific">Mobilisporobacter senegalensis</name>
    <dbReference type="NCBI Taxonomy" id="1329262"/>
    <lineage>
        <taxon>Bacteria</taxon>
        <taxon>Bacillati</taxon>
        <taxon>Bacillota</taxon>
        <taxon>Clostridia</taxon>
        <taxon>Lachnospirales</taxon>
        <taxon>Lachnospiraceae</taxon>
        <taxon>Mobilisporobacter</taxon>
    </lineage>
</organism>
<keyword evidence="3" id="KW-1185">Reference proteome</keyword>
<evidence type="ECO:0000313" key="2">
    <source>
        <dbReference type="EMBL" id="ROR29233.1"/>
    </source>
</evidence>
<protein>
    <submittedName>
        <fullName evidence="2">Sigma factor regulator</fullName>
    </submittedName>
</protein>
<keyword evidence="1" id="KW-0472">Membrane</keyword>
<evidence type="ECO:0000313" key="3">
    <source>
        <dbReference type="Proteomes" id="UP000273083"/>
    </source>
</evidence>